<protein>
    <submittedName>
        <fullName evidence="1">Uncharacterized protein</fullName>
    </submittedName>
</protein>
<gene>
    <name evidence="1" type="ORF">BZB76_1822</name>
</gene>
<accession>A0A495QSP9</accession>
<proteinExistence type="predicted"/>
<dbReference type="Proteomes" id="UP000274601">
    <property type="component" value="Unassembled WGS sequence"/>
</dbReference>
<name>A0A495QSP9_9ACTN</name>
<dbReference type="EMBL" id="RBWU01000002">
    <property type="protein sequence ID" value="RKS76467.1"/>
    <property type="molecule type" value="Genomic_DNA"/>
</dbReference>
<reference evidence="1 2" key="1">
    <citation type="submission" date="2018-10" db="EMBL/GenBank/DDBJ databases">
        <title>Genomic Encyclopedia of Archaeal and Bacterial Type Strains, Phase II (KMG-II): from individual species to whole genera.</title>
        <authorList>
            <person name="Goeker M."/>
        </authorList>
    </citation>
    <scope>NUCLEOTIDE SEQUENCE [LARGE SCALE GENOMIC DNA]</scope>
    <source>
        <strain evidence="1 2">DSM 43383</strain>
    </source>
</reference>
<keyword evidence="2" id="KW-1185">Reference proteome</keyword>
<comment type="caution">
    <text evidence="1">The sequence shown here is derived from an EMBL/GenBank/DDBJ whole genome shotgun (WGS) entry which is preliminary data.</text>
</comment>
<evidence type="ECO:0000313" key="1">
    <source>
        <dbReference type="EMBL" id="RKS76467.1"/>
    </source>
</evidence>
<evidence type="ECO:0000313" key="2">
    <source>
        <dbReference type="Proteomes" id="UP000274601"/>
    </source>
</evidence>
<organism evidence="1 2">
    <name type="scientific">Actinomadura pelletieri DSM 43383</name>
    <dbReference type="NCBI Taxonomy" id="1120940"/>
    <lineage>
        <taxon>Bacteria</taxon>
        <taxon>Bacillati</taxon>
        <taxon>Actinomycetota</taxon>
        <taxon>Actinomycetes</taxon>
        <taxon>Streptosporangiales</taxon>
        <taxon>Thermomonosporaceae</taxon>
        <taxon>Actinomadura</taxon>
    </lineage>
</organism>
<sequence length="63" mass="6443">MVLVERCAAPDARATSSGTRQLTLPSTLLEGFAPHLVAKPGGGPEAVDEEFATAGRAAPQPLD</sequence>
<dbReference type="AlphaFoldDB" id="A0A495QSP9"/>